<name>A0A381PZD7_9ZZZZ</name>
<sequence>MSAKAVDQPQPWNFARPNNRVAVLFIDRVQTAGSGRGADVSHSRCAMLKGRQRRLNTFPVRVRTEVVWIASRRHKTRNFGRHQEDLFAAPFDAVTAVGAPVESNRQVGVRISPLPKNQLNSRRGQRPSPLGTSFFVYLIAPGARGVDHQPTSHLITRIQSNSNDVAPVAHNVRYSGAKADIYSFSFRGRDQISVCASGIGNTRFNFVQERFALATLMIIEGFEINRCNAQVQLRPTIQHVTR</sequence>
<reference evidence="1" key="1">
    <citation type="submission" date="2018-05" db="EMBL/GenBank/DDBJ databases">
        <authorList>
            <person name="Lanie J.A."/>
            <person name="Ng W.-L."/>
            <person name="Kazmierczak K.M."/>
            <person name="Andrzejewski T.M."/>
            <person name="Davidsen T.M."/>
            <person name="Wayne K.J."/>
            <person name="Tettelin H."/>
            <person name="Glass J.I."/>
            <person name="Rusch D."/>
            <person name="Podicherti R."/>
            <person name="Tsui H.-C.T."/>
            <person name="Winkler M.E."/>
        </authorList>
    </citation>
    <scope>NUCLEOTIDE SEQUENCE</scope>
</reference>
<gene>
    <name evidence="1" type="ORF">METZ01_LOCUS25260</name>
</gene>
<organism evidence="1">
    <name type="scientific">marine metagenome</name>
    <dbReference type="NCBI Taxonomy" id="408172"/>
    <lineage>
        <taxon>unclassified sequences</taxon>
        <taxon>metagenomes</taxon>
        <taxon>ecological metagenomes</taxon>
    </lineage>
</organism>
<protein>
    <submittedName>
        <fullName evidence="1">Uncharacterized protein</fullName>
    </submittedName>
</protein>
<proteinExistence type="predicted"/>
<dbReference type="EMBL" id="UINC01001150">
    <property type="protein sequence ID" value="SUZ72406.1"/>
    <property type="molecule type" value="Genomic_DNA"/>
</dbReference>
<dbReference type="AlphaFoldDB" id="A0A381PZD7"/>
<evidence type="ECO:0000313" key="1">
    <source>
        <dbReference type="EMBL" id="SUZ72406.1"/>
    </source>
</evidence>
<accession>A0A381PZD7</accession>